<dbReference type="InterPro" id="IPR006940">
    <property type="entry name" value="Securin_separation_inhibitor"/>
</dbReference>
<reference evidence="14" key="1">
    <citation type="submission" date="2020-10" db="EMBL/GenBank/DDBJ databases">
        <title>Chromosome-scale genome assembly of the Allis shad, Alosa alosa.</title>
        <authorList>
            <person name="Margot Z."/>
            <person name="Christophe K."/>
            <person name="Cabau C."/>
            <person name="Louis A."/>
            <person name="Berthelot C."/>
            <person name="Parey E."/>
            <person name="Roest Crollius H."/>
            <person name="Montfort J."/>
            <person name="Robinson-Rechavi M."/>
            <person name="Bucao C."/>
            <person name="Bouchez O."/>
            <person name="Gislard M."/>
            <person name="Lluch J."/>
            <person name="Milhes M."/>
            <person name="Lampietro C."/>
            <person name="Lopez Roques C."/>
            <person name="Donnadieu C."/>
            <person name="Braasch I."/>
            <person name="Desvignes T."/>
            <person name="Postlethwait J."/>
            <person name="Bobe J."/>
            <person name="Guiguen Y."/>
        </authorList>
    </citation>
    <scope>NUCLEOTIDE SEQUENCE</scope>
    <source>
        <strain evidence="14">M-15738</strain>
        <tissue evidence="14">Blood</tissue>
    </source>
</reference>
<keyword evidence="9" id="KW-0832">Ubl conjugation</keyword>
<keyword evidence="6" id="KW-0677">Repeat</keyword>
<evidence type="ECO:0000313" key="15">
    <source>
        <dbReference type="Proteomes" id="UP000823561"/>
    </source>
</evidence>
<comment type="similarity">
    <text evidence="3">Belongs to the securin family.</text>
</comment>
<dbReference type="GO" id="GO:0017124">
    <property type="term" value="F:SH3 domain binding"/>
    <property type="evidence" value="ECO:0007669"/>
    <property type="project" value="UniProtKB-KW"/>
</dbReference>
<dbReference type="GO" id="GO:0051301">
    <property type="term" value="P:cell division"/>
    <property type="evidence" value="ECO:0007669"/>
    <property type="project" value="UniProtKB-KW"/>
</dbReference>
<dbReference type="GO" id="GO:0005634">
    <property type="term" value="C:nucleus"/>
    <property type="evidence" value="ECO:0007669"/>
    <property type="project" value="UniProtKB-SubCell"/>
</dbReference>
<dbReference type="AlphaFoldDB" id="A0AAV6G9U1"/>
<keyword evidence="7" id="KW-0498">Mitosis</keyword>
<evidence type="ECO:0000256" key="10">
    <source>
        <dbReference type="ARBA" id="ARBA00023036"/>
    </source>
</evidence>
<comment type="caution">
    <text evidence="14">The sequence shown here is derived from an EMBL/GenBank/DDBJ whole genome shotgun (WGS) entry which is preliminary data.</text>
</comment>
<keyword evidence="11" id="KW-0539">Nucleus</keyword>
<evidence type="ECO:0000256" key="12">
    <source>
        <dbReference type="ARBA" id="ARBA00023306"/>
    </source>
</evidence>
<name>A0AAV6G9U1_9TELE</name>
<evidence type="ECO:0000256" key="7">
    <source>
        <dbReference type="ARBA" id="ARBA00022776"/>
    </source>
</evidence>
<evidence type="ECO:0000256" key="3">
    <source>
        <dbReference type="ARBA" id="ARBA00009264"/>
    </source>
</evidence>
<keyword evidence="12" id="KW-0131">Cell cycle</keyword>
<keyword evidence="4" id="KW-0963">Cytoplasm</keyword>
<gene>
    <name evidence="14" type="ORF">AALO_G00190620</name>
</gene>
<evidence type="ECO:0000256" key="8">
    <source>
        <dbReference type="ARBA" id="ARBA00022829"/>
    </source>
</evidence>
<dbReference type="PANTHER" id="PTHR10418">
    <property type="entry name" value="SECURIN-3"/>
    <property type="match status" value="1"/>
</dbReference>
<comment type="subcellular location">
    <subcellularLocation>
        <location evidence="2">Cytoplasm</location>
    </subcellularLocation>
    <subcellularLocation>
        <location evidence="1">Nucleus</location>
    </subcellularLocation>
</comment>
<proteinExistence type="inferred from homology"/>
<evidence type="ECO:0000256" key="11">
    <source>
        <dbReference type="ARBA" id="ARBA00023242"/>
    </source>
</evidence>
<evidence type="ECO:0000256" key="4">
    <source>
        <dbReference type="ARBA" id="ARBA00022490"/>
    </source>
</evidence>
<evidence type="ECO:0000256" key="5">
    <source>
        <dbReference type="ARBA" id="ARBA00022618"/>
    </source>
</evidence>
<keyword evidence="10" id="KW-0729">SH3-binding</keyword>
<evidence type="ECO:0000256" key="13">
    <source>
        <dbReference type="ARBA" id="ARBA00039185"/>
    </source>
</evidence>
<keyword evidence="15" id="KW-1185">Reference proteome</keyword>
<keyword evidence="8" id="KW-0159">Chromosome partition</keyword>
<evidence type="ECO:0000313" key="14">
    <source>
        <dbReference type="EMBL" id="KAG5270260.1"/>
    </source>
</evidence>
<evidence type="ECO:0000256" key="1">
    <source>
        <dbReference type="ARBA" id="ARBA00004123"/>
    </source>
</evidence>
<keyword evidence="5" id="KW-0132">Cell division</keyword>
<dbReference type="GO" id="GO:0005737">
    <property type="term" value="C:cytoplasm"/>
    <property type="evidence" value="ECO:0007669"/>
    <property type="project" value="UniProtKB-SubCell"/>
</dbReference>
<dbReference type="EMBL" id="JADWDJ010000014">
    <property type="protein sequence ID" value="KAG5270260.1"/>
    <property type="molecule type" value="Genomic_DNA"/>
</dbReference>
<evidence type="ECO:0000256" key="6">
    <source>
        <dbReference type="ARBA" id="ARBA00022737"/>
    </source>
</evidence>
<sequence>MSTLLFVDQENLGLGLPPTKDRLRLKSAPELQADRVFKTPCTPFTPLPRPAFGFLKKATHTPNTLSSLKATHTPNVRLKRDSHLRCREREAPQHVEDEAPDMESMFPYRPDEFEQYGLADGVVYLNALPLAGVPRLPWQPLTPDTDDITLEPCEPLAPFHTEEHGTELDDFLLTLELIVDLPPPPEDQPDL</sequence>
<accession>A0AAV6G9U1</accession>
<dbReference type="PANTHER" id="PTHR10418:SF2">
    <property type="entry name" value="SECURIN"/>
    <property type="match status" value="1"/>
</dbReference>
<dbReference type="Proteomes" id="UP000823561">
    <property type="component" value="Chromosome 14"/>
</dbReference>
<evidence type="ECO:0000256" key="9">
    <source>
        <dbReference type="ARBA" id="ARBA00022843"/>
    </source>
</evidence>
<dbReference type="GO" id="GO:0045143">
    <property type="term" value="P:homologous chromosome segregation"/>
    <property type="evidence" value="ECO:0007669"/>
    <property type="project" value="TreeGrafter"/>
</dbReference>
<organism evidence="14 15">
    <name type="scientific">Alosa alosa</name>
    <name type="common">allis shad</name>
    <dbReference type="NCBI Taxonomy" id="278164"/>
    <lineage>
        <taxon>Eukaryota</taxon>
        <taxon>Metazoa</taxon>
        <taxon>Chordata</taxon>
        <taxon>Craniata</taxon>
        <taxon>Vertebrata</taxon>
        <taxon>Euteleostomi</taxon>
        <taxon>Actinopterygii</taxon>
        <taxon>Neopterygii</taxon>
        <taxon>Teleostei</taxon>
        <taxon>Clupei</taxon>
        <taxon>Clupeiformes</taxon>
        <taxon>Clupeoidei</taxon>
        <taxon>Clupeidae</taxon>
        <taxon>Alosa</taxon>
    </lineage>
</organism>
<protein>
    <recommendedName>
        <fullName evidence="13">Securin</fullName>
    </recommendedName>
</protein>
<dbReference type="GO" id="GO:0051276">
    <property type="term" value="P:chromosome organization"/>
    <property type="evidence" value="ECO:0007669"/>
    <property type="project" value="InterPro"/>
</dbReference>
<evidence type="ECO:0000256" key="2">
    <source>
        <dbReference type="ARBA" id="ARBA00004496"/>
    </source>
</evidence>